<dbReference type="Proteomes" id="UP001059844">
    <property type="component" value="Chromosome"/>
</dbReference>
<comment type="similarity">
    <text evidence="2 9">Belongs to the ketopantoate reductase family.</text>
</comment>
<evidence type="ECO:0000256" key="3">
    <source>
        <dbReference type="ARBA" id="ARBA00013014"/>
    </source>
</evidence>
<organism evidence="12 13">
    <name type="scientific">Flavobacterium cerinum</name>
    <dbReference type="NCBI Taxonomy" id="2502784"/>
    <lineage>
        <taxon>Bacteria</taxon>
        <taxon>Pseudomonadati</taxon>
        <taxon>Bacteroidota</taxon>
        <taxon>Flavobacteriia</taxon>
        <taxon>Flavobacteriales</taxon>
        <taxon>Flavobacteriaceae</taxon>
        <taxon>Flavobacterium</taxon>
    </lineage>
</organism>
<evidence type="ECO:0000256" key="4">
    <source>
        <dbReference type="ARBA" id="ARBA00019465"/>
    </source>
</evidence>
<gene>
    <name evidence="12" type="ORF">NOX80_10545</name>
</gene>
<dbReference type="InterPro" id="IPR013328">
    <property type="entry name" value="6PGD_dom2"/>
</dbReference>
<feature type="domain" description="Ketopantoate reductase C-terminal" evidence="11">
    <location>
        <begin position="183"/>
        <end position="307"/>
    </location>
</feature>
<dbReference type="InterPro" id="IPR036291">
    <property type="entry name" value="NAD(P)-bd_dom_sf"/>
</dbReference>
<dbReference type="EMBL" id="CP101751">
    <property type="protein sequence ID" value="UUC44070.1"/>
    <property type="molecule type" value="Genomic_DNA"/>
</dbReference>
<comment type="catalytic activity">
    <reaction evidence="8 9">
        <text>(R)-pantoate + NADP(+) = 2-dehydropantoate + NADPH + H(+)</text>
        <dbReference type="Rhea" id="RHEA:16233"/>
        <dbReference type="ChEBI" id="CHEBI:11561"/>
        <dbReference type="ChEBI" id="CHEBI:15378"/>
        <dbReference type="ChEBI" id="CHEBI:15980"/>
        <dbReference type="ChEBI" id="CHEBI:57783"/>
        <dbReference type="ChEBI" id="CHEBI:58349"/>
        <dbReference type="EC" id="1.1.1.169"/>
    </reaction>
</comment>
<keyword evidence="5 9" id="KW-0521">NADP</keyword>
<dbReference type="SUPFAM" id="SSF48179">
    <property type="entry name" value="6-phosphogluconate dehydrogenase C-terminal domain-like"/>
    <property type="match status" value="1"/>
</dbReference>
<dbReference type="GO" id="GO:0008677">
    <property type="term" value="F:2-dehydropantoate 2-reductase activity"/>
    <property type="evidence" value="ECO:0007669"/>
    <property type="project" value="UniProtKB-EC"/>
</dbReference>
<evidence type="ECO:0000259" key="11">
    <source>
        <dbReference type="Pfam" id="PF08546"/>
    </source>
</evidence>
<dbReference type="EC" id="1.1.1.169" evidence="3 9"/>
<evidence type="ECO:0000256" key="1">
    <source>
        <dbReference type="ARBA" id="ARBA00004994"/>
    </source>
</evidence>
<evidence type="ECO:0000256" key="6">
    <source>
        <dbReference type="ARBA" id="ARBA00023002"/>
    </source>
</evidence>
<protein>
    <recommendedName>
        <fullName evidence="4 9">2-dehydropantoate 2-reductase</fullName>
        <ecNumber evidence="3 9">1.1.1.169</ecNumber>
    </recommendedName>
    <alternativeName>
        <fullName evidence="7 9">Ketopantoate reductase</fullName>
    </alternativeName>
</protein>
<dbReference type="Gene3D" id="3.40.50.720">
    <property type="entry name" value="NAD(P)-binding Rossmann-like Domain"/>
    <property type="match status" value="1"/>
</dbReference>
<comment type="function">
    <text evidence="9">Catalyzes the NADPH-dependent reduction of ketopantoate into pantoic acid.</text>
</comment>
<comment type="pathway">
    <text evidence="1 9">Cofactor biosynthesis; (R)-pantothenate biosynthesis; (R)-pantoate from 3-methyl-2-oxobutanoate: step 2/2.</text>
</comment>
<evidence type="ECO:0000256" key="7">
    <source>
        <dbReference type="ARBA" id="ARBA00032024"/>
    </source>
</evidence>
<sequence length="310" mass="33930">MTAILIVGIGGVGGYFGGLMAKRFENDADVAVQFLVRGENRKAIQHNGLKVIKGSDTFIAYPQKVSDSPSDLDKADFIILCTKTYDLETTLSQLHPCIKKETVILPLLNGLDSTAKIKQHYPDTIVADGCVYIVSRLTEPGVITNTGTIERLFFGSDTISDERLSVLEQRLIQAGINATLTPDIASVIWEKFIFVSSIATATTYYDLPIGPILEDPDKKDILIRLITEVSLLAQAKQISLPENNIALTIAKQENLPATATSSLHSDFINGKKQTEIESLIGYVVHEGLTYAIPTPVYQKLYSAIKKKTIS</sequence>
<evidence type="ECO:0000256" key="5">
    <source>
        <dbReference type="ARBA" id="ARBA00022857"/>
    </source>
</evidence>
<accession>A0ABY5IMJ6</accession>
<dbReference type="Pfam" id="PF02558">
    <property type="entry name" value="ApbA"/>
    <property type="match status" value="1"/>
</dbReference>
<dbReference type="PANTHER" id="PTHR21708:SF26">
    <property type="entry name" value="2-DEHYDROPANTOATE 2-REDUCTASE"/>
    <property type="match status" value="1"/>
</dbReference>
<evidence type="ECO:0000313" key="13">
    <source>
        <dbReference type="Proteomes" id="UP001059844"/>
    </source>
</evidence>
<keyword evidence="13" id="KW-1185">Reference proteome</keyword>
<reference evidence="12" key="1">
    <citation type="submission" date="2022-07" db="EMBL/GenBank/DDBJ databases">
        <title>Isolation, identification, and degradation of a PFOSA degrading strain from sewage treatment plant.</title>
        <authorList>
            <person name="Zhang L."/>
            <person name="Huo Y."/>
        </authorList>
    </citation>
    <scope>NUCLEOTIDE SEQUENCE</scope>
    <source>
        <strain evidence="12">C1</strain>
    </source>
</reference>
<keyword evidence="9" id="KW-0566">Pantothenate biosynthesis</keyword>
<evidence type="ECO:0000256" key="8">
    <source>
        <dbReference type="ARBA" id="ARBA00048793"/>
    </source>
</evidence>
<evidence type="ECO:0000259" key="10">
    <source>
        <dbReference type="Pfam" id="PF02558"/>
    </source>
</evidence>
<dbReference type="SUPFAM" id="SSF51735">
    <property type="entry name" value="NAD(P)-binding Rossmann-fold domains"/>
    <property type="match status" value="1"/>
</dbReference>
<feature type="domain" description="Ketopantoate reductase N-terminal" evidence="10">
    <location>
        <begin position="4"/>
        <end position="155"/>
    </location>
</feature>
<dbReference type="InterPro" id="IPR003710">
    <property type="entry name" value="ApbA"/>
</dbReference>
<evidence type="ECO:0000313" key="12">
    <source>
        <dbReference type="EMBL" id="UUC44070.1"/>
    </source>
</evidence>
<evidence type="ECO:0000256" key="9">
    <source>
        <dbReference type="RuleBase" id="RU362068"/>
    </source>
</evidence>
<dbReference type="NCBIfam" id="TIGR00745">
    <property type="entry name" value="apbA_panE"/>
    <property type="match status" value="1"/>
</dbReference>
<dbReference type="InterPro" id="IPR013332">
    <property type="entry name" value="KPR_N"/>
</dbReference>
<dbReference type="RefSeq" id="WP_256549739.1">
    <property type="nucleotide sequence ID" value="NZ_CP101751.1"/>
</dbReference>
<dbReference type="Gene3D" id="1.10.1040.10">
    <property type="entry name" value="N-(1-d-carboxylethyl)-l-norvaline Dehydrogenase, domain 2"/>
    <property type="match status" value="1"/>
</dbReference>
<dbReference type="PANTHER" id="PTHR21708">
    <property type="entry name" value="PROBABLE 2-DEHYDROPANTOATE 2-REDUCTASE"/>
    <property type="match status" value="1"/>
</dbReference>
<proteinExistence type="inferred from homology"/>
<dbReference type="InterPro" id="IPR008927">
    <property type="entry name" value="6-PGluconate_DH-like_C_sf"/>
</dbReference>
<evidence type="ECO:0000256" key="2">
    <source>
        <dbReference type="ARBA" id="ARBA00007870"/>
    </source>
</evidence>
<dbReference type="InterPro" id="IPR051402">
    <property type="entry name" value="KPR-Related"/>
</dbReference>
<dbReference type="InterPro" id="IPR013752">
    <property type="entry name" value="KPA_reductase"/>
</dbReference>
<name>A0ABY5IMJ6_9FLAO</name>
<dbReference type="Pfam" id="PF08546">
    <property type="entry name" value="ApbA_C"/>
    <property type="match status" value="1"/>
</dbReference>
<keyword evidence="6 9" id="KW-0560">Oxidoreductase</keyword>